<gene>
    <name evidence="2" type="ORF">PCOR1329_LOCUS18331</name>
</gene>
<protein>
    <submittedName>
        <fullName evidence="2">Uncharacterized protein</fullName>
    </submittedName>
</protein>
<keyword evidence="3" id="KW-1185">Reference proteome</keyword>
<dbReference type="Proteomes" id="UP001189429">
    <property type="component" value="Unassembled WGS sequence"/>
</dbReference>
<feature type="region of interest" description="Disordered" evidence="1">
    <location>
        <begin position="140"/>
        <end position="176"/>
    </location>
</feature>
<name>A0ABN9RA25_9DINO</name>
<organism evidence="2 3">
    <name type="scientific">Prorocentrum cordatum</name>
    <dbReference type="NCBI Taxonomy" id="2364126"/>
    <lineage>
        <taxon>Eukaryota</taxon>
        <taxon>Sar</taxon>
        <taxon>Alveolata</taxon>
        <taxon>Dinophyceae</taxon>
        <taxon>Prorocentrales</taxon>
        <taxon>Prorocentraceae</taxon>
        <taxon>Prorocentrum</taxon>
    </lineage>
</organism>
<accession>A0ABN9RA25</accession>
<sequence>MTLRLQAWDLKLAGSPIWATCHPTIFKQPRARARGPACSQSVKDAIWRPEEGRLLEGPGIEQDRRKFCAVLACPLLGPAHGMALSLGLRARCACVSAEPNTICFARDAWDESGSRGGHERCEFDASEACQYRVASVARTRPSLRRPRLPRPVAPPSAACWEREKGPLPGLLGHRHE</sequence>
<dbReference type="EMBL" id="CAUYUJ010005758">
    <property type="protein sequence ID" value="CAK0814829.1"/>
    <property type="molecule type" value="Genomic_DNA"/>
</dbReference>
<reference evidence="2" key="1">
    <citation type="submission" date="2023-10" db="EMBL/GenBank/DDBJ databases">
        <authorList>
            <person name="Chen Y."/>
            <person name="Shah S."/>
            <person name="Dougan E. K."/>
            <person name="Thang M."/>
            <person name="Chan C."/>
        </authorList>
    </citation>
    <scope>NUCLEOTIDE SEQUENCE [LARGE SCALE GENOMIC DNA]</scope>
</reference>
<evidence type="ECO:0000313" key="2">
    <source>
        <dbReference type="EMBL" id="CAK0814829.1"/>
    </source>
</evidence>
<proteinExistence type="predicted"/>
<evidence type="ECO:0000256" key="1">
    <source>
        <dbReference type="SAM" id="MobiDB-lite"/>
    </source>
</evidence>
<comment type="caution">
    <text evidence="2">The sequence shown here is derived from an EMBL/GenBank/DDBJ whole genome shotgun (WGS) entry which is preliminary data.</text>
</comment>
<evidence type="ECO:0000313" key="3">
    <source>
        <dbReference type="Proteomes" id="UP001189429"/>
    </source>
</evidence>